<sequence length="141" mass="16126">MLAHKAEIEANKIIHGCLKKKFNINYINLPNLVFTYPEISTVGLSEEELNYLNISNFKNSHYFLNNSKSLIYSDGKGFLKILYCSSNKRILGACIFNSIASELIYSITTIIYYKGTLSDLLNIISPHPTISEIFKEFILYK</sequence>
<dbReference type="PANTHER" id="PTHR22912">
    <property type="entry name" value="DISULFIDE OXIDOREDUCTASE"/>
    <property type="match status" value="1"/>
</dbReference>
<reference evidence="4 5" key="1">
    <citation type="journal article" date="2020" name="Sci. Rep.">
        <title>Morphology, ultrastructure, genomics, and phylogeny of Euplotes vanleeuwenhoeki sp. nov. and its ultra-reduced endosymbiont Candidatus Pinguicoccus supinus sp. nov.</title>
        <authorList>
            <person name="Serra V."/>
            <person name="Gammuto L."/>
            <person name="Nitla V."/>
            <person name="Castelli M."/>
            <person name="Lanzoni O."/>
            <person name="Sassera D."/>
            <person name="Bandi C."/>
            <person name="Sandeep B.V."/>
            <person name="Verni F."/>
            <person name="Modeo L."/>
            <person name="Petroni G."/>
        </authorList>
    </citation>
    <scope>NUCLEOTIDE SEQUENCE [LARGE SCALE GENOMIC DNA]</scope>
    <source>
        <strain evidence="4 5">KKR18_Esm</strain>
    </source>
</reference>
<dbReference type="SUPFAM" id="SSF55424">
    <property type="entry name" value="FAD/NAD-linked reductases, dimerisation (C-terminal) domain"/>
    <property type="match status" value="1"/>
</dbReference>
<organism evidence="4 5">
    <name type="scientific">Candidatus Pinguicoccus supinus</name>
    <dbReference type="NCBI Taxonomy" id="2529394"/>
    <lineage>
        <taxon>Bacteria</taxon>
        <taxon>Pseudomonadati</taxon>
        <taxon>Verrucomicrobiota</taxon>
        <taxon>Candidatus Pinguicoccus</taxon>
    </lineage>
</organism>
<dbReference type="InterPro" id="IPR016156">
    <property type="entry name" value="FAD/NAD-linked_Rdtase_dimer_sf"/>
</dbReference>
<name>A0A7T0BRV2_9BACT</name>
<evidence type="ECO:0000259" key="3">
    <source>
        <dbReference type="Pfam" id="PF02852"/>
    </source>
</evidence>
<protein>
    <submittedName>
        <fullName evidence="4">NAD(P)/FAD-dependent oxidoreductase</fullName>
    </submittedName>
</protein>
<dbReference type="GO" id="GO:0004148">
    <property type="term" value="F:dihydrolipoyl dehydrogenase (NADH) activity"/>
    <property type="evidence" value="ECO:0007669"/>
    <property type="project" value="TreeGrafter"/>
</dbReference>
<dbReference type="EMBL" id="CP039370">
    <property type="protein sequence ID" value="QPJ58608.1"/>
    <property type="molecule type" value="Genomic_DNA"/>
</dbReference>
<dbReference type="Gene3D" id="3.30.390.30">
    <property type="match status" value="1"/>
</dbReference>
<comment type="similarity">
    <text evidence="1">Belongs to the class-I pyridine nucleotide-disulfide oxidoreductase family.</text>
</comment>
<dbReference type="GO" id="GO:0006103">
    <property type="term" value="P:2-oxoglutarate metabolic process"/>
    <property type="evidence" value="ECO:0007669"/>
    <property type="project" value="TreeGrafter"/>
</dbReference>
<dbReference type="InterPro" id="IPR050151">
    <property type="entry name" value="Class-I_Pyr_Nuc-Dis_Oxidored"/>
</dbReference>
<dbReference type="PANTHER" id="PTHR22912:SF151">
    <property type="entry name" value="DIHYDROLIPOYL DEHYDROGENASE, MITOCHONDRIAL"/>
    <property type="match status" value="1"/>
</dbReference>
<accession>A0A7T0BRV2</accession>
<dbReference type="GO" id="GO:0050660">
    <property type="term" value="F:flavin adenine dinucleotide binding"/>
    <property type="evidence" value="ECO:0007669"/>
    <property type="project" value="TreeGrafter"/>
</dbReference>
<evidence type="ECO:0000256" key="1">
    <source>
        <dbReference type="ARBA" id="ARBA00007532"/>
    </source>
</evidence>
<dbReference type="KEGG" id="psup:E5P55_01210"/>
<dbReference type="AlphaFoldDB" id="A0A7T0BRV2"/>
<dbReference type="PRINTS" id="PR00411">
    <property type="entry name" value="PNDRDTASEI"/>
</dbReference>
<evidence type="ECO:0000313" key="5">
    <source>
        <dbReference type="Proteomes" id="UP000594451"/>
    </source>
</evidence>
<keyword evidence="2" id="KW-0520">NAD</keyword>
<dbReference type="InterPro" id="IPR004099">
    <property type="entry name" value="Pyr_nucl-diS_OxRdtase_dimer"/>
</dbReference>
<dbReference type="Pfam" id="PF02852">
    <property type="entry name" value="Pyr_redox_dim"/>
    <property type="match status" value="1"/>
</dbReference>
<feature type="domain" description="Pyridine nucleotide-disulphide oxidoreductase dimerisation" evidence="3">
    <location>
        <begin position="30"/>
        <end position="136"/>
    </location>
</feature>
<evidence type="ECO:0000256" key="2">
    <source>
        <dbReference type="ARBA" id="ARBA00023027"/>
    </source>
</evidence>
<evidence type="ECO:0000313" key="4">
    <source>
        <dbReference type="EMBL" id="QPJ58608.1"/>
    </source>
</evidence>
<gene>
    <name evidence="4" type="ORF">E5P55_01210</name>
</gene>
<dbReference type="Proteomes" id="UP000594451">
    <property type="component" value="Chromosome"/>
</dbReference>
<keyword evidence="5" id="KW-1185">Reference proteome</keyword>
<proteinExistence type="inferred from homology"/>